<proteinExistence type="predicted"/>
<dbReference type="AlphaFoldDB" id="A0A8S1WUL9"/>
<feature type="domain" description="PH" evidence="1">
    <location>
        <begin position="83"/>
        <end position="183"/>
    </location>
</feature>
<keyword evidence="3" id="KW-1185">Reference proteome</keyword>
<dbReference type="CDD" id="cd00821">
    <property type="entry name" value="PH"/>
    <property type="match status" value="1"/>
</dbReference>
<accession>A0A8S1WUL9</accession>
<name>A0A8S1WUL9_9CILI</name>
<dbReference type="PANTHER" id="PTHR47112">
    <property type="entry name" value="PX DOMAIN-CONTAINING PROTEIN"/>
    <property type="match status" value="1"/>
</dbReference>
<dbReference type="Pfam" id="PF00169">
    <property type="entry name" value="PH"/>
    <property type="match status" value="1"/>
</dbReference>
<organism evidence="2 3">
    <name type="scientific">Paramecium pentaurelia</name>
    <dbReference type="NCBI Taxonomy" id="43138"/>
    <lineage>
        <taxon>Eukaryota</taxon>
        <taxon>Sar</taxon>
        <taxon>Alveolata</taxon>
        <taxon>Ciliophora</taxon>
        <taxon>Intramacronucleata</taxon>
        <taxon>Oligohymenophorea</taxon>
        <taxon>Peniculida</taxon>
        <taxon>Parameciidae</taxon>
        <taxon>Paramecium</taxon>
    </lineage>
</organism>
<dbReference type="PROSITE" id="PS50003">
    <property type="entry name" value="PH_DOMAIN"/>
    <property type="match status" value="1"/>
</dbReference>
<dbReference type="EMBL" id="CAJJDO010000105">
    <property type="protein sequence ID" value="CAD8193814.1"/>
    <property type="molecule type" value="Genomic_DNA"/>
</dbReference>
<sequence length="399" mass="46369">MQQSKTYSQIKTALAISQKDKISLNQNQGQTNNHLKQTMVYFNGLKSIQYIGNNVIPEIDENNILVAESEILVANRRIEVNQTPKIEGMVLKKSPHQIQGWQQRWAQCSDNRLVYYLPENRNTPFGIIDFNIMTYSLQEIIDQHGNIIEFVLVPNGSTKNFIFKAQNPLDTQKWLNAVKESQKNSEGAKKILNSLNRYPKFWRTDRISNEQLMKIGETGDILLFRGIGINCEIQRKLTGSDYDHAAVLLRQPSGSLYMLEATGYFGVGLCSWKDMINNRWFQLYEKIIVRRLEIDRDFQFLRNFQEFVNENMGQKYQLTPINQVRIASINQEINNQINREERTIFCSAMIAALYKKLGILDQKKSTALYWPGSFQSKNRELQMLKGNLYPEQLIDFSDI</sequence>
<evidence type="ECO:0000313" key="3">
    <source>
        <dbReference type="Proteomes" id="UP000689195"/>
    </source>
</evidence>
<dbReference type="OrthoDB" id="289113at2759"/>
<protein>
    <recommendedName>
        <fullName evidence="1">PH domain-containing protein</fullName>
    </recommendedName>
</protein>
<dbReference type="SMART" id="SM00233">
    <property type="entry name" value="PH"/>
    <property type="match status" value="1"/>
</dbReference>
<evidence type="ECO:0000313" key="2">
    <source>
        <dbReference type="EMBL" id="CAD8193814.1"/>
    </source>
</evidence>
<dbReference type="InterPro" id="IPR001849">
    <property type="entry name" value="PH_domain"/>
</dbReference>
<dbReference type="Proteomes" id="UP000689195">
    <property type="component" value="Unassembled WGS sequence"/>
</dbReference>
<evidence type="ECO:0000259" key="1">
    <source>
        <dbReference type="PROSITE" id="PS50003"/>
    </source>
</evidence>
<dbReference type="PANTHER" id="PTHR47112:SF1">
    <property type="entry name" value="PX DOMAIN-CONTAINING PROTEIN"/>
    <property type="match status" value="1"/>
</dbReference>
<comment type="caution">
    <text evidence="2">The sequence shown here is derived from an EMBL/GenBank/DDBJ whole genome shotgun (WGS) entry which is preliminary data.</text>
</comment>
<gene>
    <name evidence="2" type="ORF">PPENT_87.1.T1050056</name>
</gene>
<reference evidence="2" key="1">
    <citation type="submission" date="2021-01" db="EMBL/GenBank/DDBJ databases">
        <authorList>
            <consortium name="Genoscope - CEA"/>
            <person name="William W."/>
        </authorList>
    </citation>
    <scope>NUCLEOTIDE SEQUENCE</scope>
</reference>